<accession>A0A1W0D6U0</accession>
<dbReference type="InterPro" id="IPR041698">
    <property type="entry name" value="Methyltransf_25"/>
</dbReference>
<evidence type="ECO:0000256" key="1">
    <source>
        <dbReference type="ARBA" id="ARBA00022679"/>
    </source>
</evidence>
<dbReference type="InterPro" id="IPR029063">
    <property type="entry name" value="SAM-dependent_MTases_sf"/>
</dbReference>
<dbReference type="Proteomes" id="UP000192721">
    <property type="component" value="Unassembled WGS sequence"/>
</dbReference>
<evidence type="ECO:0000313" key="3">
    <source>
        <dbReference type="EMBL" id="OQS42710.1"/>
    </source>
</evidence>
<dbReference type="RefSeq" id="WP_179140714.1">
    <property type="nucleotide sequence ID" value="NZ_MUKV01000004.1"/>
</dbReference>
<gene>
    <name evidence="3" type="ORF">B0T45_04905</name>
</gene>
<keyword evidence="1" id="KW-0808">Transferase</keyword>
<dbReference type="SUPFAM" id="SSF53335">
    <property type="entry name" value="S-adenosyl-L-methionine-dependent methyltransferases"/>
    <property type="match status" value="1"/>
</dbReference>
<organism evidence="3 4">
    <name type="scientific">Chromobacterium haemolyticum</name>
    <dbReference type="NCBI Taxonomy" id="394935"/>
    <lineage>
        <taxon>Bacteria</taxon>
        <taxon>Pseudomonadati</taxon>
        <taxon>Pseudomonadota</taxon>
        <taxon>Betaproteobacteria</taxon>
        <taxon>Neisseriales</taxon>
        <taxon>Chromobacteriaceae</taxon>
        <taxon>Chromobacterium</taxon>
    </lineage>
</organism>
<reference evidence="3 4" key="1">
    <citation type="submission" date="2017-02" db="EMBL/GenBank/DDBJ databases">
        <title>Chromobacterium haemolyticum H5244.</title>
        <authorList>
            <person name="Gulvik C.A."/>
        </authorList>
    </citation>
    <scope>NUCLEOTIDE SEQUENCE [LARGE SCALE GENOMIC DNA]</scope>
    <source>
        <strain evidence="3 4">H5244</strain>
    </source>
</reference>
<sequence>MSFSNEWELAFQSGGHHSIWPWSDLISLYKRYARYWPSRPRVLELGCGVGANIPFFLAEKAEYFAIEGSAAAVRRLCERFPHLAPQLVHGDFIHHLPFKGEFDLIVDRAAMTHNSTDSILRAVQKLASILKPGGIYLGVDWFSTSHAGYGSGLPAEDVWTRQGYEDGPFAGVGKVHFSDREHLKTLFAGWDWLALEEKKIIREIPVADTLATWNFVARKP</sequence>
<dbReference type="GO" id="GO:0016740">
    <property type="term" value="F:transferase activity"/>
    <property type="evidence" value="ECO:0007669"/>
    <property type="project" value="UniProtKB-KW"/>
</dbReference>
<dbReference type="AlphaFoldDB" id="A0A1W0D6U0"/>
<evidence type="ECO:0000259" key="2">
    <source>
        <dbReference type="Pfam" id="PF13649"/>
    </source>
</evidence>
<proteinExistence type="predicted"/>
<dbReference type="PANTHER" id="PTHR43861">
    <property type="entry name" value="TRANS-ACONITATE 2-METHYLTRANSFERASE-RELATED"/>
    <property type="match status" value="1"/>
</dbReference>
<dbReference type="Pfam" id="PF13649">
    <property type="entry name" value="Methyltransf_25"/>
    <property type="match status" value="1"/>
</dbReference>
<dbReference type="EMBL" id="MUKV01000004">
    <property type="protein sequence ID" value="OQS42710.1"/>
    <property type="molecule type" value="Genomic_DNA"/>
</dbReference>
<dbReference type="CDD" id="cd02440">
    <property type="entry name" value="AdoMet_MTases"/>
    <property type="match status" value="1"/>
</dbReference>
<evidence type="ECO:0000313" key="4">
    <source>
        <dbReference type="Proteomes" id="UP000192721"/>
    </source>
</evidence>
<dbReference type="Gene3D" id="3.40.50.150">
    <property type="entry name" value="Vaccinia Virus protein VP39"/>
    <property type="match status" value="1"/>
</dbReference>
<feature type="domain" description="Methyltransferase" evidence="2">
    <location>
        <begin position="42"/>
        <end position="134"/>
    </location>
</feature>
<protein>
    <recommendedName>
        <fullName evidence="2">Methyltransferase domain-containing protein</fullName>
    </recommendedName>
</protein>
<comment type="caution">
    <text evidence="3">The sequence shown here is derived from an EMBL/GenBank/DDBJ whole genome shotgun (WGS) entry which is preliminary data.</text>
</comment>
<name>A0A1W0D6U0_9NEIS</name>